<keyword evidence="3" id="KW-0805">Transcription regulation</keyword>
<dbReference type="Proteomes" id="UP000297890">
    <property type="component" value="Unassembled WGS sequence"/>
</dbReference>
<dbReference type="AlphaFoldDB" id="A0A4Z0F8I8"/>
<evidence type="ECO:0000313" key="7">
    <source>
        <dbReference type="EMBL" id="TFZ82611.1"/>
    </source>
</evidence>
<dbReference type="GO" id="GO:0005737">
    <property type="term" value="C:cytoplasm"/>
    <property type="evidence" value="ECO:0007669"/>
    <property type="project" value="UniProtKB-SubCell"/>
</dbReference>
<comment type="subcellular location">
    <subcellularLocation>
        <location evidence="1">Cytoplasm</location>
    </subcellularLocation>
</comment>
<keyword evidence="5" id="KW-0804">Transcription</keyword>
<evidence type="ECO:0000259" key="6">
    <source>
        <dbReference type="PROSITE" id="PS50995"/>
    </source>
</evidence>
<dbReference type="PANTHER" id="PTHR33164">
    <property type="entry name" value="TRANSCRIPTIONAL REGULATOR, MARR FAMILY"/>
    <property type="match status" value="1"/>
</dbReference>
<sequence>MNIDASARIDPAADLLRLDRQLCFPLYAASNLVTRRYRPLLAKLGLTYPQYLVMLVLWEHPIQSVGDLGDQLHLDSGTLTPLLKRMERADLIRRERDPADERRVLVKLTGAGRRLRESAAEVPASLMRQLELRIDDLEHLRDAVQAFVASLCGKDTVRSTENQEA</sequence>
<keyword evidence="4" id="KW-0238">DNA-binding</keyword>
<dbReference type="PANTHER" id="PTHR33164:SF5">
    <property type="entry name" value="ORGANIC HYDROPEROXIDE RESISTANCE TRANSCRIPTIONAL REGULATOR"/>
    <property type="match status" value="1"/>
</dbReference>
<protein>
    <submittedName>
        <fullName evidence="7">MarR family transcriptional regulator</fullName>
    </submittedName>
</protein>
<reference evidence="7 8" key="1">
    <citation type="journal article" date="2019" name="ISME J.">
        <title>Candidatus Macondimonas diazotrophica, a novel gammaproteobacterial genus dominating crude-oil-contaminated coastal sediments.</title>
        <authorList>
            <person name="Karthikeyan S."/>
            <person name="Konstantinidis K."/>
        </authorList>
    </citation>
    <scope>NUCLEOTIDE SEQUENCE [LARGE SCALE GENOMIC DNA]</scope>
    <source>
        <strain evidence="7 8">KTK01</strain>
    </source>
</reference>
<dbReference type="EMBL" id="SRIO01000008">
    <property type="protein sequence ID" value="TFZ82611.1"/>
    <property type="molecule type" value="Genomic_DNA"/>
</dbReference>
<keyword evidence="2" id="KW-0963">Cytoplasm</keyword>
<dbReference type="SUPFAM" id="SSF46785">
    <property type="entry name" value="Winged helix' DNA-binding domain"/>
    <property type="match status" value="1"/>
</dbReference>
<evidence type="ECO:0000256" key="1">
    <source>
        <dbReference type="ARBA" id="ARBA00004496"/>
    </source>
</evidence>
<evidence type="ECO:0000256" key="4">
    <source>
        <dbReference type="ARBA" id="ARBA00023125"/>
    </source>
</evidence>
<feature type="domain" description="HTH marR-type" evidence="6">
    <location>
        <begin position="19"/>
        <end position="149"/>
    </location>
</feature>
<accession>A0A4Z0F8I8</accession>
<comment type="caution">
    <text evidence="7">The sequence shown here is derived from an EMBL/GenBank/DDBJ whole genome shotgun (WGS) entry which is preliminary data.</text>
</comment>
<dbReference type="InterPro" id="IPR036388">
    <property type="entry name" value="WH-like_DNA-bd_sf"/>
</dbReference>
<keyword evidence="8" id="KW-1185">Reference proteome</keyword>
<name>A0A4Z0F8I8_9GAMM</name>
<dbReference type="InterPro" id="IPR039422">
    <property type="entry name" value="MarR/SlyA-like"/>
</dbReference>
<dbReference type="OrthoDB" id="9806864at2"/>
<dbReference type="InterPro" id="IPR055166">
    <property type="entry name" value="Transc_reg_Sar_Rot_HTH"/>
</dbReference>
<organism evidence="7 8">
    <name type="scientific">Candidatus Macondimonas diazotrophica</name>
    <dbReference type="NCBI Taxonomy" id="2305248"/>
    <lineage>
        <taxon>Bacteria</taxon>
        <taxon>Pseudomonadati</taxon>
        <taxon>Pseudomonadota</taxon>
        <taxon>Gammaproteobacteria</taxon>
        <taxon>Chromatiales</taxon>
        <taxon>Ectothiorhodospiraceae</taxon>
        <taxon>Candidatus Macondimonas</taxon>
    </lineage>
</organism>
<dbReference type="InterPro" id="IPR000835">
    <property type="entry name" value="HTH_MarR-typ"/>
</dbReference>
<dbReference type="RefSeq" id="WP_135281857.1">
    <property type="nucleotide sequence ID" value="NZ_SRIO01000008.1"/>
</dbReference>
<dbReference type="GO" id="GO:0003677">
    <property type="term" value="F:DNA binding"/>
    <property type="evidence" value="ECO:0007669"/>
    <property type="project" value="UniProtKB-KW"/>
</dbReference>
<dbReference type="Gene3D" id="1.10.10.10">
    <property type="entry name" value="Winged helix-like DNA-binding domain superfamily/Winged helix DNA-binding domain"/>
    <property type="match status" value="1"/>
</dbReference>
<evidence type="ECO:0000256" key="2">
    <source>
        <dbReference type="ARBA" id="ARBA00022490"/>
    </source>
</evidence>
<evidence type="ECO:0000256" key="3">
    <source>
        <dbReference type="ARBA" id="ARBA00023015"/>
    </source>
</evidence>
<evidence type="ECO:0000256" key="5">
    <source>
        <dbReference type="ARBA" id="ARBA00023163"/>
    </source>
</evidence>
<dbReference type="Pfam" id="PF22381">
    <property type="entry name" value="Staph_reg_Sar_Rot"/>
    <property type="match status" value="1"/>
</dbReference>
<dbReference type="InterPro" id="IPR036390">
    <property type="entry name" value="WH_DNA-bd_sf"/>
</dbReference>
<dbReference type="SMART" id="SM00347">
    <property type="entry name" value="HTH_MARR"/>
    <property type="match status" value="1"/>
</dbReference>
<evidence type="ECO:0000313" key="8">
    <source>
        <dbReference type="Proteomes" id="UP000297890"/>
    </source>
</evidence>
<dbReference type="GO" id="GO:0003700">
    <property type="term" value="F:DNA-binding transcription factor activity"/>
    <property type="evidence" value="ECO:0007669"/>
    <property type="project" value="InterPro"/>
</dbReference>
<proteinExistence type="predicted"/>
<dbReference type="FunFam" id="1.10.10.10:FF:000163">
    <property type="entry name" value="MarR family transcriptional regulator"/>
    <property type="match status" value="1"/>
</dbReference>
<gene>
    <name evidence="7" type="ORF">E4680_07860</name>
</gene>
<dbReference type="GO" id="GO:0006950">
    <property type="term" value="P:response to stress"/>
    <property type="evidence" value="ECO:0007669"/>
    <property type="project" value="TreeGrafter"/>
</dbReference>
<dbReference type="PROSITE" id="PS50995">
    <property type="entry name" value="HTH_MARR_2"/>
    <property type="match status" value="1"/>
</dbReference>